<reference evidence="3" key="1">
    <citation type="submission" date="2022-01" db="EMBL/GenBank/DDBJ databases">
        <title>Comparative genomics reveals a dynamic genome evolution in the ectomycorrhizal milk-cap (Lactarius) mushrooms.</title>
        <authorList>
            <consortium name="DOE Joint Genome Institute"/>
            <person name="Lebreton A."/>
            <person name="Tang N."/>
            <person name="Kuo A."/>
            <person name="LaButti K."/>
            <person name="Drula E."/>
            <person name="Barry K."/>
            <person name="Clum A."/>
            <person name="Lipzen A."/>
            <person name="Mousain D."/>
            <person name="Ng V."/>
            <person name="Wang R."/>
            <person name="Wang X."/>
            <person name="Dai Y."/>
            <person name="Henrissat B."/>
            <person name="Grigoriev I.V."/>
            <person name="Guerin-Laguette A."/>
            <person name="Yu F."/>
            <person name="Martin F.M."/>
        </authorList>
    </citation>
    <scope>NUCLEOTIDE SEQUENCE</scope>
    <source>
        <strain evidence="3">QP</strain>
    </source>
</reference>
<name>A0AAD4L6X1_9AGAM</name>
<evidence type="ECO:0000313" key="3">
    <source>
        <dbReference type="EMBL" id="KAH8980562.1"/>
    </source>
</evidence>
<dbReference type="EMBL" id="JAKELL010000134">
    <property type="protein sequence ID" value="KAH8980562.1"/>
    <property type="molecule type" value="Genomic_DNA"/>
</dbReference>
<protein>
    <recommendedName>
        <fullName evidence="5">Transmembrane protein</fullName>
    </recommendedName>
</protein>
<keyword evidence="2" id="KW-0472">Membrane</keyword>
<keyword evidence="2" id="KW-1133">Transmembrane helix</keyword>
<comment type="caution">
    <text evidence="3">The sequence shown here is derived from an EMBL/GenBank/DDBJ whole genome shotgun (WGS) entry which is preliminary data.</text>
</comment>
<keyword evidence="4" id="KW-1185">Reference proteome</keyword>
<feature type="compositionally biased region" description="Polar residues" evidence="1">
    <location>
        <begin position="163"/>
        <end position="182"/>
    </location>
</feature>
<evidence type="ECO:0008006" key="5">
    <source>
        <dbReference type="Google" id="ProtNLM"/>
    </source>
</evidence>
<gene>
    <name evidence="3" type="ORF">EDB92DRAFT_1820533</name>
</gene>
<accession>A0AAD4L6X1</accession>
<keyword evidence="2" id="KW-0812">Transmembrane</keyword>
<feature type="region of interest" description="Disordered" evidence="1">
    <location>
        <begin position="149"/>
        <end position="182"/>
    </location>
</feature>
<evidence type="ECO:0000256" key="2">
    <source>
        <dbReference type="SAM" id="Phobius"/>
    </source>
</evidence>
<feature type="transmembrane region" description="Helical" evidence="2">
    <location>
        <begin position="36"/>
        <end position="57"/>
    </location>
</feature>
<dbReference type="AlphaFoldDB" id="A0AAD4L6X1"/>
<dbReference type="Proteomes" id="UP001201163">
    <property type="component" value="Unassembled WGS sequence"/>
</dbReference>
<proteinExistence type="predicted"/>
<evidence type="ECO:0000256" key="1">
    <source>
        <dbReference type="SAM" id="MobiDB-lite"/>
    </source>
</evidence>
<sequence>MSSTLGSPTLSLTASQAATASPTTATVAAKTVAWQTALGLVVVFVIVVIVATIIVHLGRVEWTISTSWPWRGKMDSRSPSSNSTSYTLPGNLASTLVRMMLRYFFDTVLPPLQSLRTATTSSIGALSRPQPVLVLPMYTEPGFREPVLAPPRPAVPRDLSSFRVPSNPYSGSSHSNLPSPAH</sequence>
<evidence type="ECO:0000313" key="4">
    <source>
        <dbReference type="Proteomes" id="UP001201163"/>
    </source>
</evidence>
<organism evidence="3 4">
    <name type="scientific">Lactarius akahatsu</name>
    <dbReference type="NCBI Taxonomy" id="416441"/>
    <lineage>
        <taxon>Eukaryota</taxon>
        <taxon>Fungi</taxon>
        <taxon>Dikarya</taxon>
        <taxon>Basidiomycota</taxon>
        <taxon>Agaricomycotina</taxon>
        <taxon>Agaricomycetes</taxon>
        <taxon>Russulales</taxon>
        <taxon>Russulaceae</taxon>
        <taxon>Lactarius</taxon>
    </lineage>
</organism>